<dbReference type="PANTHER" id="PTHR30406">
    <property type="entry name" value="SULFATE TRANSPORT SYSTEM PERMEASE PROTEIN"/>
    <property type="match status" value="1"/>
</dbReference>
<organism evidence="12">
    <name type="scientific">Cupriavidus necator</name>
    <name type="common">Alcaligenes eutrophus</name>
    <name type="synonym">Ralstonia eutropha</name>
    <dbReference type="NCBI Taxonomy" id="106590"/>
    <lineage>
        <taxon>Bacteria</taxon>
        <taxon>Pseudomonadati</taxon>
        <taxon>Pseudomonadota</taxon>
        <taxon>Betaproteobacteria</taxon>
        <taxon>Burkholderiales</taxon>
        <taxon>Burkholderiaceae</taxon>
        <taxon>Cupriavidus</taxon>
    </lineage>
</organism>
<comment type="function">
    <text evidence="8">Part of the ABC transporter complex CysAWTP (TC 3.A.1.6.1) involved in sulfate/thiosulfate import. Probably responsible for the translocation of the substrate across the membrane.</text>
</comment>
<sequence>MPPSISLADTPPAAPRAPDSGGATRAPRSPSRQRFTVLPGFGLSLGFTLFYLTLIVLIPLSAMFLKTFTMTWDAFWTSVTAPRVVASLQLSFGASLVAAIVNTVFGLVVAWVLVRYRFPGKRLIEALVDLPFALPTAVAGIALTALFAGNGWIGRYLEPLGIKVAFTPLGVVVALTFIGLPFVVRTVQPVLEDVEQELEEAAASLGANRLQTFHRVILPAILPALLTGFALSFARATGEYGSVVFISGNMPMVSEIAPLMIYSKLEQYDYAGATAVAVVMLVISFGLLLLINLLQAWTRRHQSGARAALAPEAPATGKEF</sequence>
<feature type="region of interest" description="Disordered" evidence="10">
    <location>
        <begin position="1"/>
        <end position="31"/>
    </location>
</feature>
<evidence type="ECO:0000256" key="3">
    <source>
        <dbReference type="ARBA" id="ARBA00022448"/>
    </source>
</evidence>
<keyword evidence="4 9" id="KW-0812">Transmembrane</keyword>
<dbReference type="InterPro" id="IPR035906">
    <property type="entry name" value="MetI-like_sf"/>
</dbReference>
<dbReference type="GO" id="GO:0005886">
    <property type="term" value="C:plasma membrane"/>
    <property type="evidence" value="ECO:0007669"/>
    <property type="project" value="UniProtKB-SubCell"/>
</dbReference>
<dbReference type="PROSITE" id="PS50928">
    <property type="entry name" value="ABC_TM1"/>
    <property type="match status" value="1"/>
</dbReference>
<comment type="subcellular location">
    <subcellularLocation>
        <location evidence="1">Cell membrane</location>
        <topology evidence="1">Multi-pass membrane protein</topology>
    </subcellularLocation>
</comment>
<evidence type="ECO:0000256" key="9">
    <source>
        <dbReference type="RuleBase" id="RU366001"/>
    </source>
</evidence>
<dbReference type="AlphaFoldDB" id="A0A1K0JG91"/>
<evidence type="ECO:0000259" key="11">
    <source>
        <dbReference type="PROSITE" id="PS50928"/>
    </source>
</evidence>
<proteinExistence type="inferred from homology"/>
<feature type="domain" description="ABC transmembrane type-1" evidence="11">
    <location>
        <begin position="88"/>
        <end position="291"/>
    </location>
</feature>
<gene>
    <name evidence="12" type="primary">cysT</name>
    <name evidence="12" type="ORF">CNECB9_1700020</name>
</gene>
<evidence type="ECO:0000256" key="7">
    <source>
        <dbReference type="ARBA" id="ARBA00023136"/>
    </source>
</evidence>
<evidence type="ECO:0000256" key="1">
    <source>
        <dbReference type="ARBA" id="ARBA00004651"/>
    </source>
</evidence>
<evidence type="ECO:0000256" key="6">
    <source>
        <dbReference type="ARBA" id="ARBA00023032"/>
    </source>
</evidence>
<dbReference type="CDD" id="cd06261">
    <property type="entry name" value="TM_PBP2"/>
    <property type="match status" value="1"/>
</dbReference>
<name>A0A1K0JG91_CUPNE</name>
<dbReference type="Gene3D" id="1.10.3720.10">
    <property type="entry name" value="MetI-like"/>
    <property type="match status" value="1"/>
</dbReference>
<evidence type="ECO:0000256" key="10">
    <source>
        <dbReference type="SAM" id="MobiDB-lite"/>
    </source>
</evidence>
<dbReference type="InterPro" id="IPR000515">
    <property type="entry name" value="MetI-like"/>
</dbReference>
<evidence type="ECO:0000256" key="2">
    <source>
        <dbReference type="ARBA" id="ARBA00011779"/>
    </source>
</evidence>
<keyword evidence="3 9" id="KW-0813">Transport</keyword>
<feature type="transmembrane region" description="Helical" evidence="9">
    <location>
        <begin position="126"/>
        <end position="148"/>
    </location>
</feature>
<keyword evidence="6 9" id="KW-0764">Sulfate transport</keyword>
<dbReference type="InterPro" id="IPR011865">
    <property type="entry name" value="CysT_permease"/>
</dbReference>
<dbReference type="NCBIfam" id="TIGR00969">
    <property type="entry name" value="3a0106s02"/>
    <property type="match status" value="1"/>
</dbReference>
<feature type="transmembrane region" description="Helical" evidence="9">
    <location>
        <begin position="270"/>
        <end position="294"/>
    </location>
</feature>
<feature type="transmembrane region" description="Helical" evidence="9">
    <location>
        <begin position="35"/>
        <end position="64"/>
    </location>
</feature>
<comment type="similarity">
    <text evidence="9">Belongs to the binding-protein-dependent transport system permease family. CysTW subfamily.</text>
</comment>
<comment type="caution">
    <text evidence="9">Lacks conserved residue(s) required for the propagation of feature annotation.</text>
</comment>
<comment type="subunit">
    <text evidence="2">The complex is composed of two ATP-binding proteins (CysA), two transmembrane proteins (CysT and CysW) and a solute-binding protein (CysP).</text>
</comment>
<protein>
    <recommendedName>
        <fullName evidence="9">Sulfate transport system permease protein CysT</fullName>
    </recommendedName>
</protein>
<feature type="transmembrane region" description="Helical" evidence="9">
    <location>
        <begin position="216"/>
        <end position="234"/>
    </location>
</feature>
<evidence type="ECO:0000256" key="8">
    <source>
        <dbReference type="ARBA" id="ARBA00025323"/>
    </source>
</evidence>
<feature type="transmembrane region" description="Helical" evidence="9">
    <location>
        <begin position="84"/>
        <end position="114"/>
    </location>
</feature>
<dbReference type="NCBIfam" id="TIGR02139">
    <property type="entry name" value="permease_CysT"/>
    <property type="match status" value="1"/>
</dbReference>
<keyword evidence="5 9" id="KW-1133">Transmembrane helix</keyword>
<dbReference type="FunFam" id="1.10.3720.10:FF:000004">
    <property type="entry name" value="Sulfate transport system permease protein CysT"/>
    <property type="match status" value="1"/>
</dbReference>
<dbReference type="SUPFAM" id="SSF161098">
    <property type="entry name" value="MetI-like"/>
    <property type="match status" value="1"/>
</dbReference>
<keyword evidence="7 9" id="KW-0472">Membrane</keyword>
<dbReference type="RefSeq" id="WP_340521512.1">
    <property type="nucleotide sequence ID" value="NZ_FMSH01000080.1"/>
</dbReference>
<accession>A0A1K0JG91</accession>
<evidence type="ECO:0000256" key="5">
    <source>
        <dbReference type="ARBA" id="ARBA00022989"/>
    </source>
</evidence>
<dbReference type="InterPro" id="IPR005667">
    <property type="entry name" value="Sulph_transpt2"/>
</dbReference>
<feature type="transmembrane region" description="Helical" evidence="9">
    <location>
        <begin position="160"/>
        <end position="184"/>
    </location>
</feature>
<dbReference type="Pfam" id="PF00528">
    <property type="entry name" value="BPD_transp_1"/>
    <property type="match status" value="1"/>
</dbReference>
<dbReference type="GO" id="GO:0015419">
    <property type="term" value="F:ABC-type sulfate transporter activity"/>
    <property type="evidence" value="ECO:0007669"/>
    <property type="project" value="UniProtKB-UniRule"/>
</dbReference>
<feature type="compositionally biased region" description="Low complexity" evidence="10">
    <location>
        <begin position="8"/>
        <end position="19"/>
    </location>
</feature>
<evidence type="ECO:0000313" key="12">
    <source>
        <dbReference type="EMBL" id="SCU74286.1"/>
    </source>
</evidence>
<evidence type="ECO:0000256" key="4">
    <source>
        <dbReference type="ARBA" id="ARBA00022692"/>
    </source>
</evidence>
<comment type="function">
    <text evidence="9">Part of the ABC transporter complex (TC 3.A.1.6.1) involved in sulfate/thiosulfate import.</text>
</comment>
<dbReference type="EMBL" id="FMSH01000080">
    <property type="protein sequence ID" value="SCU74286.1"/>
    <property type="molecule type" value="Genomic_DNA"/>
</dbReference>
<dbReference type="PANTHER" id="PTHR30406:SF8">
    <property type="entry name" value="SULFATE TRANSPORT SYSTEM PERMEASE PROTEIN CYST"/>
    <property type="match status" value="1"/>
</dbReference>
<reference evidence="12" key="1">
    <citation type="submission" date="2016-09" db="EMBL/GenBank/DDBJ databases">
        <authorList>
            <person name="Capua I."/>
            <person name="De Benedictis P."/>
            <person name="Joannis T."/>
            <person name="Lombin L.H."/>
            <person name="Cattoli G."/>
        </authorList>
    </citation>
    <scope>NUCLEOTIDE SEQUENCE</scope>
    <source>
        <strain evidence="12">B9</strain>
    </source>
</reference>